<keyword evidence="3 7" id="KW-0812">Transmembrane</keyword>
<dbReference type="VEuPathDB" id="TrichDB:TRFO_21371"/>
<evidence type="ECO:0000256" key="6">
    <source>
        <dbReference type="ARBA" id="ARBA00023136"/>
    </source>
</evidence>
<reference evidence="8" key="1">
    <citation type="submission" date="2016-10" db="EMBL/GenBank/DDBJ databases">
        <authorList>
            <person name="Benchimol M."/>
            <person name="Almeida L.G."/>
            <person name="Vasconcelos A.T."/>
            <person name="Perreira-Neves A."/>
            <person name="Rosa I.A."/>
            <person name="Tasca T."/>
            <person name="Bogo M.R."/>
            <person name="de Souza W."/>
        </authorList>
    </citation>
    <scope>NUCLEOTIDE SEQUENCE [LARGE SCALE GENOMIC DNA]</scope>
    <source>
        <strain evidence="8">K</strain>
    </source>
</reference>
<evidence type="ECO:0000256" key="4">
    <source>
        <dbReference type="ARBA" id="ARBA00022968"/>
    </source>
</evidence>
<protein>
    <submittedName>
        <fullName evidence="8">Uncharacterized protein</fullName>
    </submittedName>
</protein>
<keyword evidence="9" id="KW-1185">Reference proteome</keyword>
<dbReference type="OrthoDB" id="414175at2759"/>
<comment type="subcellular location">
    <subcellularLocation>
        <location evidence="1">Membrane</location>
        <topology evidence="1">Single-pass type II membrane protein</topology>
    </subcellularLocation>
</comment>
<evidence type="ECO:0000313" key="8">
    <source>
        <dbReference type="EMBL" id="OHT09653.1"/>
    </source>
</evidence>
<evidence type="ECO:0000256" key="1">
    <source>
        <dbReference type="ARBA" id="ARBA00004606"/>
    </source>
</evidence>
<dbReference type="EMBL" id="MLAK01000633">
    <property type="protein sequence ID" value="OHT09653.1"/>
    <property type="molecule type" value="Genomic_DNA"/>
</dbReference>
<evidence type="ECO:0000256" key="5">
    <source>
        <dbReference type="ARBA" id="ARBA00022989"/>
    </source>
</evidence>
<dbReference type="RefSeq" id="XP_068362789.1">
    <property type="nucleotide sequence ID" value="XM_068501925.1"/>
</dbReference>
<comment type="similarity">
    <text evidence="2">Belongs to the glycosyltransferase 31 family. Beta3-Gal-T subfamily.</text>
</comment>
<evidence type="ECO:0000256" key="3">
    <source>
        <dbReference type="ARBA" id="ARBA00022692"/>
    </source>
</evidence>
<gene>
    <name evidence="8" type="ORF">TRFO_21371</name>
</gene>
<dbReference type="GO" id="GO:0016263">
    <property type="term" value="F:glycoprotein-N-acetylgalactosamine 3-beta-galactosyltransferase activity"/>
    <property type="evidence" value="ECO:0007669"/>
    <property type="project" value="TreeGrafter"/>
</dbReference>
<keyword evidence="5 7" id="KW-1133">Transmembrane helix</keyword>
<comment type="caution">
    <text evidence="8">The sequence shown here is derived from an EMBL/GenBank/DDBJ whole genome shotgun (WGS) entry which is preliminary data.</text>
</comment>
<dbReference type="PANTHER" id="PTHR23033:SF14">
    <property type="entry name" value="GLYCOPROTEIN-N-ACETYLGALACTOSAMINE 3-BETA-GALACTOSYLTRANSFERASE 1-RELATED"/>
    <property type="match status" value="1"/>
</dbReference>
<proteinExistence type="inferred from homology"/>
<name>A0A1J4KJY5_9EUKA</name>
<dbReference type="InterPro" id="IPR026050">
    <property type="entry name" value="C1GALT1/C1GALT1_chp1"/>
</dbReference>
<dbReference type="GeneID" id="94836629"/>
<organism evidence="8 9">
    <name type="scientific">Tritrichomonas foetus</name>
    <dbReference type="NCBI Taxonomy" id="1144522"/>
    <lineage>
        <taxon>Eukaryota</taxon>
        <taxon>Metamonada</taxon>
        <taxon>Parabasalia</taxon>
        <taxon>Tritrichomonadida</taxon>
        <taxon>Tritrichomonadidae</taxon>
        <taxon>Tritrichomonas</taxon>
    </lineage>
</organism>
<dbReference type="Gene3D" id="3.90.550.50">
    <property type="match status" value="1"/>
</dbReference>
<evidence type="ECO:0000313" key="9">
    <source>
        <dbReference type="Proteomes" id="UP000179807"/>
    </source>
</evidence>
<keyword evidence="6 7" id="KW-0472">Membrane</keyword>
<sequence length="333" mass="39224">MLSKQARRIDFRQIIYVGVIYFTVIFLIYQFVHPTKISPPRYSTSDLDGILHVGVLTYPKAHYLIKINNDRWANKFRKTKFFGGLHIVTDGPQDEDPSIPTIVYNPNDYNIDPNDKTWAWNRKPMVMKRILSAKYFYYNTTAGWYILMTDNAYIYTDNIGEMLRDFQTKYDPFKQSVVLGNCMSQGQSMAFLQGGTGWIMSRVAVRNFLSISEKWFNETKSAEDVHFAVAMKYMGLDIRESSTPYVIGQYCHREDFEMMEKSFNFTSLKPCPKMSTIMCKKCKPVLGQFRKIVFFHQLSLLRITYEPFPMSKYPENLYWYMCGEFPHFCRKDD</sequence>
<accession>A0A1J4KJY5</accession>
<dbReference type="Proteomes" id="UP000179807">
    <property type="component" value="Unassembled WGS sequence"/>
</dbReference>
<keyword evidence="4" id="KW-0735">Signal-anchor</keyword>
<evidence type="ECO:0000256" key="7">
    <source>
        <dbReference type="SAM" id="Phobius"/>
    </source>
</evidence>
<dbReference type="PANTHER" id="PTHR23033">
    <property type="entry name" value="BETA1,3-GALACTOSYLTRANSFERASE"/>
    <property type="match status" value="1"/>
</dbReference>
<dbReference type="AlphaFoldDB" id="A0A1J4KJY5"/>
<evidence type="ECO:0000256" key="2">
    <source>
        <dbReference type="ARBA" id="ARBA00006462"/>
    </source>
</evidence>
<feature type="transmembrane region" description="Helical" evidence="7">
    <location>
        <begin position="14"/>
        <end position="32"/>
    </location>
</feature>
<dbReference type="GO" id="GO:0016020">
    <property type="term" value="C:membrane"/>
    <property type="evidence" value="ECO:0007669"/>
    <property type="project" value="UniProtKB-SubCell"/>
</dbReference>